<feature type="region of interest" description="Disordered" evidence="1">
    <location>
        <begin position="1"/>
        <end position="25"/>
    </location>
</feature>
<proteinExistence type="predicted"/>
<dbReference type="EMBL" id="GBRH01251512">
    <property type="protein sequence ID" value="JAD46383.1"/>
    <property type="molecule type" value="Transcribed_RNA"/>
</dbReference>
<reference evidence="2" key="2">
    <citation type="journal article" date="2015" name="Data Brief">
        <title>Shoot transcriptome of the giant reed, Arundo donax.</title>
        <authorList>
            <person name="Barrero R.A."/>
            <person name="Guerrero F.D."/>
            <person name="Moolhuijzen P."/>
            <person name="Goolsby J.A."/>
            <person name="Tidwell J."/>
            <person name="Bellgard S.E."/>
            <person name="Bellgard M.I."/>
        </authorList>
    </citation>
    <scope>NUCLEOTIDE SEQUENCE</scope>
    <source>
        <tissue evidence="2">Shoot tissue taken approximately 20 cm above the soil surface</tissue>
    </source>
</reference>
<reference evidence="2" key="1">
    <citation type="submission" date="2014-09" db="EMBL/GenBank/DDBJ databases">
        <authorList>
            <person name="Magalhaes I.L.F."/>
            <person name="Oliveira U."/>
            <person name="Santos F.R."/>
            <person name="Vidigal T.H.D.A."/>
            <person name="Brescovit A.D."/>
            <person name="Santos A.J."/>
        </authorList>
    </citation>
    <scope>NUCLEOTIDE SEQUENCE</scope>
    <source>
        <tissue evidence="2">Shoot tissue taken approximately 20 cm above the soil surface</tissue>
    </source>
</reference>
<accession>A0A0A9A8V7</accession>
<name>A0A0A9A8V7_ARUDO</name>
<organism evidence="2">
    <name type="scientific">Arundo donax</name>
    <name type="common">Giant reed</name>
    <name type="synonym">Donax arundinaceus</name>
    <dbReference type="NCBI Taxonomy" id="35708"/>
    <lineage>
        <taxon>Eukaryota</taxon>
        <taxon>Viridiplantae</taxon>
        <taxon>Streptophyta</taxon>
        <taxon>Embryophyta</taxon>
        <taxon>Tracheophyta</taxon>
        <taxon>Spermatophyta</taxon>
        <taxon>Magnoliopsida</taxon>
        <taxon>Liliopsida</taxon>
        <taxon>Poales</taxon>
        <taxon>Poaceae</taxon>
        <taxon>PACMAD clade</taxon>
        <taxon>Arundinoideae</taxon>
        <taxon>Arundineae</taxon>
        <taxon>Arundo</taxon>
    </lineage>
</organism>
<dbReference type="AlphaFoldDB" id="A0A0A9A8V7"/>
<sequence>MGFLLSSAQTSTAPSRAARPRGIFP</sequence>
<evidence type="ECO:0000256" key="1">
    <source>
        <dbReference type="SAM" id="MobiDB-lite"/>
    </source>
</evidence>
<feature type="compositionally biased region" description="Polar residues" evidence="1">
    <location>
        <begin position="1"/>
        <end position="14"/>
    </location>
</feature>
<protein>
    <submittedName>
        <fullName evidence="2">Uncharacterized protein</fullName>
    </submittedName>
</protein>
<evidence type="ECO:0000313" key="2">
    <source>
        <dbReference type="EMBL" id="JAD46383.1"/>
    </source>
</evidence>